<dbReference type="CDD" id="cd07185">
    <property type="entry name" value="OmpA_C-like"/>
    <property type="match status" value="1"/>
</dbReference>
<dbReference type="AlphaFoldDB" id="A0AAV2VJB4"/>
<dbReference type="GO" id="GO:0009279">
    <property type="term" value="C:cell outer membrane"/>
    <property type="evidence" value="ECO:0007669"/>
    <property type="project" value="UniProtKB-SubCell"/>
</dbReference>
<dbReference type="SUPFAM" id="SSF103088">
    <property type="entry name" value="OmpA-like"/>
    <property type="match status" value="1"/>
</dbReference>
<keyword evidence="2 4" id="KW-0472">Membrane</keyword>
<evidence type="ECO:0000313" key="6">
    <source>
        <dbReference type="EMBL" id="CCO44583.1"/>
    </source>
</evidence>
<evidence type="ECO:0000256" key="2">
    <source>
        <dbReference type="ARBA" id="ARBA00023136"/>
    </source>
</evidence>
<dbReference type="EMBL" id="CAOF01000020">
    <property type="protein sequence ID" value="CCO44583.1"/>
    <property type="molecule type" value="Genomic_DNA"/>
</dbReference>
<dbReference type="InterPro" id="IPR050330">
    <property type="entry name" value="Bact_OuterMem_StrucFunc"/>
</dbReference>
<dbReference type="PROSITE" id="PS51123">
    <property type="entry name" value="OMPA_2"/>
    <property type="match status" value="1"/>
</dbReference>
<dbReference type="GeneID" id="97541377"/>
<keyword evidence="3" id="KW-0998">Cell outer membrane</keyword>
<dbReference type="InterPro" id="IPR006665">
    <property type="entry name" value="OmpA-like"/>
</dbReference>
<reference evidence="6 7" key="1">
    <citation type="journal article" date="2013" name="ISME J.">
        <title>Comparative genomics of pathogenic lineages of Vibrio nigripulchritudo identifies virulence-associated traits.</title>
        <authorList>
            <person name="Goudenege D."/>
            <person name="Labreuche Y."/>
            <person name="Krin E."/>
            <person name="Ansquer D."/>
            <person name="Mangenot S."/>
            <person name="Calteau A."/>
            <person name="Medigue C."/>
            <person name="Mazel D."/>
            <person name="Polz M.F."/>
            <person name="Le Roux F."/>
        </authorList>
    </citation>
    <scope>NUCLEOTIDE SEQUENCE [LARGE SCALE GENOMIC DNA]</scope>
    <source>
        <strain evidence="6 7">SOn1</strain>
    </source>
</reference>
<gene>
    <name evidence="6" type="ORF">VIBNISOn1_1160091</name>
</gene>
<sequence>MRLIYLSLIIISVTGCTSFAPEGEGGLAEHYPQASFAAVMPDEPLGPEHGLRFEWELAARHLDVLILEQAEWCFPATVLHAKNNEARIARELEGGLHHDAANDLIIQRKLLRRLENQLDYVLSKEECVPPGSNEKSRVEVSLATRLYDLLNADNQFAFNSYELNPKYVGRLAEASHLLKEHPEFKLLVTGHADSVGGEDYNSDLAMERAKQVKRYLSIFGLAPERIHVDSVGKSDPLFEGNEPHVRLTNRRVTIELLQADQILPAEVSNE</sequence>
<dbReference type="Gene3D" id="3.30.1330.60">
    <property type="entry name" value="OmpA-like domain"/>
    <property type="match status" value="1"/>
</dbReference>
<proteinExistence type="predicted"/>
<dbReference type="InterPro" id="IPR036737">
    <property type="entry name" value="OmpA-like_sf"/>
</dbReference>
<evidence type="ECO:0000259" key="5">
    <source>
        <dbReference type="PROSITE" id="PS51123"/>
    </source>
</evidence>
<organism evidence="6 7">
    <name type="scientific">Vibrio nigripulchritudo SOn1</name>
    <dbReference type="NCBI Taxonomy" id="1238450"/>
    <lineage>
        <taxon>Bacteria</taxon>
        <taxon>Pseudomonadati</taxon>
        <taxon>Pseudomonadota</taxon>
        <taxon>Gammaproteobacteria</taxon>
        <taxon>Vibrionales</taxon>
        <taxon>Vibrionaceae</taxon>
        <taxon>Vibrio</taxon>
    </lineage>
</organism>
<feature type="domain" description="OmpA-like" evidence="5">
    <location>
        <begin position="143"/>
        <end position="260"/>
    </location>
</feature>
<protein>
    <submittedName>
        <fullName evidence="6">Outer membrane protein SypB</fullName>
    </submittedName>
</protein>
<dbReference type="InterPro" id="IPR006664">
    <property type="entry name" value="OMP_bac"/>
</dbReference>
<evidence type="ECO:0000256" key="4">
    <source>
        <dbReference type="PROSITE-ProRule" id="PRU00473"/>
    </source>
</evidence>
<comment type="subcellular location">
    <subcellularLocation>
        <location evidence="1">Cell outer membrane</location>
    </subcellularLocation>
</comment>
<evidence type="ECO:0000313" key="7">
    <source>
        <dbReference type="Proteomes" id="UP000018211"/>
    </source>
</evidence>
<name>A0AAV2VJB4_9VIBR</name>
<dbReference type="Pfam" id="PF00691">
    <property type="entry name" value="OmpA"/>
    <property type="match status" value="1"/>
</dbReference>
<dbReference type="RefSeq" id="WP_004400647.1">
    <property type="nucleotide sequence ID" value="NZ_LK391965.1"/>
</dbReference>
<evidence type="ECO:0000256" key="3">
    <source>
        <dbReference type="ARBA" id="ARBA00023237"/>
    </source>
</evidence>
<comment type="caution">
    <text evidence="6">The sequence shown here is derived from an EMBL/GenBank/DDBJ whole genome shotgun (WGS) entry which is preliminary data.</text>
</comment>
<dbReference type="PANTHER" id="PTHR30329">
    <property type="entry name" value="STATOR ELEMENT OF FLAGELLAR MOTOR COMPLEX"/>
    <property type="match status" value="1"/>
</dbReference>
<dbReference type="PROSITE" id="PS51257">
    <property type="entry name" value="PROKAR_LIPOPROTEIN"/>
    <property type="match status" value="1"/>
</dbReference>
<dbReference type="PANTHER" id="PTHR30329:SF21">
    <property type="entry name" value="LIPOPROTEIN YIAD-RELATED"/>
    <property type="match status" value="1"/>
</dbReference>
<evidence type="ECO:0000256" key="1">
    <source>
        <dbReference type="ARBA" id="ARBA00004442"/>
    </source>
</evidence>
<dbReference type="Proteomes" id="UP000018211">
    <property type="component" value="Unassembled WGS sequence"/>
</dbReference>
<accession>A0AAV2VJB4</accession>
<dbReference type="PRINTS" id="PR01021">
    <property type="entry name" value="OMPADOMAIN"/>
</dbReference>